<keyword evidence="4" id="KW-1185">Reference proteome</keyword>
<dbReference type="Gene3D" id="3.40.50.720">
    <property type="entry name" value="NAD(P)-binding Rossmann-like Domain"/>
    <property type="match status" value="1"/>
</dbReference>
<name>E1ZPZ5_CHLVA</name>
<dbReference type="FunCoup" id="E1ZPZ5">
    <property type="interactions" value="218"/>
</dbReference>
<keyword evidence="2" id="KW-0560">Oxidoreductase</keyword>
<dbReference type="eggNOG" id="KOG1208">
    <property type="taxonomic scope" value="Eukaryota"/>
</dbReference>
<evidence type="ECO:0000313" key="4">
    <source>
        <dbReference type="Proteomes" id="UP000008141"/>
    </source>
</evidence>
<evidence type="ECO:0000256" key="1">
    <source>
        <dbReference type="ARBA" id="ARBA00006484"/>
    </source>
</evidence>
<dbReference type="PANTHER" id="PTHR24320">
    <property type="entry name" value="RETINOL DEHYDROGENASE"/>
    <property type="match status" value="1"/>
</dbReference>
<dbReference type="AlphaFoldDB" id="E1ZPZ5"/>
<dbReference type="PANTHER" id="PTHR24320:SF148">
    <property type="entry name" value="NAD(P)-BINDING ROSSMANN-FOLD SUPERFAMILY PROTEIN"/>
    <property type="match status" value="1"/>
</dbReference>
<dbReference type="OrthoDB" id="191139at2759"/>
<dbReference type="KEGG" id="cvr:CHLNCDRAFT_32658"/>
<dbReference type="RefSeq" id="XP_005844253.1">
    <property type="nucleotide sequence ID" value="XM_005844191.1"/>
</dbReference>
<dbReference type="InterPro" id="IPR002347">
    <property type="entry name" value="SDR_fam"/>
</dbReference>
<protein>
    <recommendedName>
        <fullName evidence="5">Retinol dehydrogenase 12</fullName>
    </recommendedName>
</protein>
<dbReference type="PRINTS" id="PR00081">
    <property type="entry name" value="GDHRDH"/>
</dbReference>
<evidence type="ECO:0000313" key="3">
    <source>
        <dbReference type="EMBL" id="EFN52151.1"/>
    </source>
</evidence>
<dbReference type="InParanoid" id="E1ZPZ5"/>
<dbReference type="EMBL" id="GL433858">
    <property type="protein sequence ID" value="EFN52151.1"/>
    <property type="molecule type" value="Genomic_DNA"/>
</dbReference>
<gene>
    <name evidence="3" type="ORF">CHLNCDRAFT_32658</name>
</gene>
<dbReference type="STRING" id="554065.E1ZPZ5"/>
<dbReference type="Pfam" id="PF00106">
    <property type="entry name" value="adh_short"/>
    <property type="match status" value="1"/>
</dbReference>
<evidence type="ECO:0000256" key="2">
    <source>
        <dbReference type="ARBA" id="ARBA00023002"/>
    </source>
</evidence>
<dbReference type="OMA" id="CAFISHD"/>
<proteinExistence type="inferred from homology"/>
<dbReference type="Proteomes" id="UP000008141">
    <property type="component" value="Unassembled WGS sequence"/>
</dbReference>
<dbReference type="GeneID" id="17351546"/>
<accession>E1ZPZ5</accession>
<organism evidence="4">
    <name type="scientific">Chlorella variabilis</name>
    <name type="common">Green alga</name>
    <dbReference type="NCBI Taxonomy" id="554065"/>
    <lineage>
        <taxon>Eukaryota</taxon>
        <taxon>Viridiplantae</taxon>
        <taxon>Chlorophyta</taxon>
        <taxon>core chlorophytes</taxon>
        <taxon>Trebouxiophyceae</taxon>
        <taxon>Chlorellales</taxon>
        <taxon>Chlorellaceae</taxon>
        <taxon>Chlorella clade</taxon>
        <taxon>Chlorella</taxon>
    </lineage>
</organism>
<comment type="similarity">
    <text evidence="1">Belongs to the short-chain dehydrogenases/reductases (SDR) family.</text>
</comment>
<dbReference type="SUPFAM" id="SSF51735">
    <property type="entry name" value="NAD(P)-binding Rossmann-fold domains"/>
    <property type="match status" value="1"/>
</dbReference>
<sequence length="322" mass="34762">MRSLPSLDLIGGPAEGQMVVVTGPTSGIGKETAAALAARGAHVILACRSVARGQALKKELEDQADAAGQPQPRLEVMELDLSSLRSVRKFAAAWRQRRLPLQCLINNAGVFAMGGARELTPDGYEAHLGTNHLGHFLLTMLLLPGLQQAAEETGRPGRVVHVSSKLHFMGSLRQQDMNLSTGYTSLAAYGQSKLAQVLFAWELQRRTGGRVVSVALHPGEVMTEVVRSLPGPMRWAYRLLLQTILLTPAQGARCSVYCATSPDLDRPQFPGHYYFDSNCTPITPSRQAQNPQLAAWLWQWSAAAAGLQPADDLPPPAKEAAC</sequence>
<evidence type="ECO:0008006" key="5">
    <source>
        <dbReference type="Google" id="ProtNLM"/>
    </source>
</evidence>
<reference evidence="3 4" key="1">
    <citation type="journal article" date="2010" name="Plant Cell">
        <title>The Chlorella variabilis NC64A genome reveals adaptation to photosymbiosis, coevolution with viruses, and cryptic sex.</title>
        <authorList>
            <person name="Blanc G."/>
            <person name="Duncan G."/>
            <person name="Agarkova I."/>
            <person name="Borodovsky M."/>
            <person name="Gurnon J."/>
            <person name="Kuo A."/>
            <person name="Lindquist E."/>
            <person name="Lucas S."/>
            <person name="Pangilinan J."/>
            <person name="Polle J."/>
            <person name="Salamov A."/>
            <person name="Terry A."/>
            <person name="Yamada T."/>
            <person name="Dunigan D.D."/>
            <person name="Grigoriev I.V."/>
            <person name="Claverie J.M."/>
            <person name="Van Etten J.L."/>
        </authorList>
    </citation>
    <scope>NUCLEOTIDE SEQUENCE [LARGE SCALE GENOMIC DNA]</scope>
    <source>
        <strain evidence="3 4">NC64A</strain>
    </source>
</reference>
<dbReference type="InterPro" id="IPR036291">
    <property type="entry name" value="NAD(P)-bd_dom_sf"/>
</dbReference>
<dbReference type="GO" id="GO:0016491">
    <property type="term" value="F:oxidoreductase activity"/>
    <property type="evidence" value="ECO:0007669"/>
    <property type="project" value="UniProtKB-KW"/>
</dbReference>